<dbReference type="PANTHER" id="PTHR12773:SF0">
    <property type="entry name" value="MULTIFUNCTIONAL METHYLTRANSFERASE SUBUNIT TRM112-LIKE PROTEIN"/>
    <property type="match status" value="1"/>
</dbReference>
<dbReference type="GO" id="GO:0070476">
    <property type="term" value="P:rRNA (guanine-N7)-methylation"/>
    <property type="evidence" value="ECO:0007669"/>
    <property type="project" value="TreeGrafter"/>
</dbReference>
<dbReference type="FunCoup" id="A0A316VIE3">
    <property type="interactions" value="445"/>
</dbReference>
<dbReference type="InParanoid" id="A0A316VIE3"/>
<dbReference type="AlphaFoldDB" id="A0A316VIE3"/>
<dbReference type="GeneID" id="37020021"/>
<dbReference type="Gene3D" id="2.20.25.10">
    <property type="match status" value="1"/>
</dbReference>
<dbReference type="GO" id="GO:0030488">
    <property type="term" value="P:tRNA methylation"/>
    <property type="evidence" value="ECO:0007669"/>
    <property type="project" value="TreeGrafter"/>
</dbReference>
<gene>
    <name evidence="1" type="ORF">FA14DRAFT_159489</name>
</gene>
<evidence type="ECO:0000313" key="2">
    <source>
        <dbReference type="Proteomes" id="UP000245771"/>
    </source>
</evidence>
<dbReference type="InterPro" id="IPR039127">
    <property type="entry name" value="Trm112"/>
</dbReference>
<dbReference type="OrthoDB" id="2187549at2759"/>
<dbReference type="EMBL" id="KZ819602">
    <property type="protein sequence ID" value="PWN37427.1"/>
    <property type="molecule type" value="Genomic_DNA"/>
</dbReference>
<name>A0A316VIE3_9BASI</name>
<evidence type="ECO:0000313" key="1">
    <source>
        <dbReference type="EMBL" id="PWN37427.1"/>
    </source>
</evidence>
<dbReference type="PANTHER" id="PTHR12773">
    <property type="entry name" value="UPF0315 PROTEIN-RELATED"/>
    <property type="match status" value="1"/>
</dbReference>
<accession>A0A316VIE3</accession>
<reference evidence="1 2" key="1">
    <citation type="journal article" date="2018" name="Mol. Biol. Evol.">
        <title>Broad Genomic Sampling Reveals a Smut Pathogenic Ancestry of the Fungal Clade Ustilaginomycotina.</title>
        <authorList>
            <person name="Kijpornyongpan T."/>
            <person name="Mondo S.J."/>
            <person name="Barry K."/>
            <person name="Sandor L."/>
            <person name="Lee J."/>
            <person name="Lipzen A."/>
            <person name="Pangilinan J."/>
            <person name="LaButti K."/>
            <person name="Hainaut M."/>
            <person name="Henrissat B."/>
            <person name="Grigoriev I.V."/>
            <person name="Spatafora J.W."/>
            <person name="Aime M.C."/>
        </authorList>
    </citation>
    <scope>NUCLEOTIDE SEQUENCE [LARGE SCALE GENOMIC DNA]</scope>
    <source>
        <strain evidence="1 2">MCA 3882</strain>
    </source>
</reference>
<dbReference type="Proteomes" id="UP000245771">
    <property type="component" value="Unassembled WGS sequence"/>
</dbReference>
<proteinExistence type="predicted"/>
<protein>
    <submittedName>
        <fullName evidence="1">Uncharacterized protein</fullName>
    </submittedName>
</protein>
<dbReference type="GO" id="GO:0046982">
    <property type="term" value="F:protein heterodimerization activity"/>
    <property type="evidence" value="ECO:0007669"/>
    <property type="project" value="InterPro"/>
</dbReference>
<dbReference type="RefSeq" id="XP_025357729.1">
    <property type="nucleotide sequence ID" value="XM_025498240.1"/>
</dbReference>
<dbReference type="STRING" id="1280837.A0A316VIE3"/>
<keyword evidence="2" id="KW-1185">Reference proteome</keyword>
<sequence length="98" mass="11297">MRLLTHNLLACHSRHCTQTSNNFPLKFKDVKLELLETDFNEAFIRGFLPKLDWNALVLTARELGDTSLPEQGPDMEDPMLDQQILRNLHHVLLEVSMA</sequence>
<organism evidence="1 2">
    <name type="scientific">Meira miltonrushii</name>
    <dbReference type="NCBI Taxonomy" id="1280837"/>
    <lineage>
        <taxon>Eukaryota</taxon>
        <taxon>Fungi</taxon>
        <taxon>Dikarya</taxon>
        <taxon>Basidiomycota</taxon>
        <taxon>Ustilaginomycotina</taxon>
        <taxon>Exobasidiomycetes</taxon>
        <taxon>Exobasidiales</taxon>
        <taxon>Brachybasidiaceae</taxon>
        <taxon>Meira</taxon>
    </lineage>
</organism>